<dbReference type="OrthoDB" id="4869119at2"/>
<name>A0A4R0G1F8_9ACTN</name>
<gene>
    <name evidence="2" type="ORF">E0H26_27790</name>
</gene>
<dbReference type="InterPro" id="IPR012495">
    <property type="entry name" value="TadE-like_dom"/>
</dbReference>
<protein>
    <submittedName>
        <fullName evidence="2">Pilus assembly protein</fullName>
    </submittedName>
</protein>
<comment type="caution">
    <text evidence="2">The sequence shown here is derived from an EMBL/GenBank/DDBJ whole genome shotgun (WGS) entry which is preliminary data.</text>
</comment>
<dbReference type="RefSeq" id="WP_131309245.1">
    <property type="nucleotide sequence ID" value="NZ_SJJR01000033.1"/>
</dbReference>
<accession>A0A4R0G1F8</accession>
<proteinExistence type="predicted"/>
<organism evidence="2 3">
    <name type="scientific">Micromonospora zingiberis</name>
    <dbReference type="NCBI Taxonomy" id="2053011"/>
    <lineage>
        <taxon>Bacteria</taxon>
        <taxon>Bacillati</taxon>
        <taxon>Actinomycetota</taxon>
        <taxon>Actinomycetes</taxon>
        <taxon>Micromonosporales</taxon>
        <taxon>Micromonosporaceae</taxon>
        <taxon>Micromonospora</taxon>
    </lineage>
</organism>
<evidence type="ECO:0000313" key="3">
    <source>
        <dbReference type="Proteomes" id="UP000292274"/>
    </source>
</evidence>
<sequence>MRARDCGSVTIELAILAPSLLLVASFAMLVGRLALSNAALDAATYSGARAASLARDASTAQGRAESSIHATLDAQDINCLNLIVDVDTTQFARDVGEPASVIVTVECRVDLSAGAMPGMPTSRWITATYSSPLDLFRSRAG</sequence>
<evidence type="ECO:0000313" key="2">
    <source>
        <dbReference type="EMBL" id="TCB89413.1"/>
    </source>
</evidence>
<keyword evidence="3" id="KW-1185">Reference proteome</keyword>
<feature type="domain" description="TadE-like" evidence="1">
    <location>
        <begin position="7"/>
        <end position="49"/>
    </location>
</feature>
<dbReference type="Proteomes" id="UP000292274">
    <property type="component" value="Unassembled WGS sequence"/>
</dbReference>
<dbReference type="EMBL" id="SJJR01000033">
    <property type="protein sequence ID" value="TCB89413.1"/>
    <property type="molecule type" value="Genomic_DNA"/>
</dbReference>
<dbReference type="AlphaFoldDB" id="A0A4R0G1F8"/>
<dbReference type="Pfam" id="PF07811">
    <property type="entry name" value="TadE"/>
    <property type="match status" value="1"/>
</dbReference>
<reference evidence="2 3" key="1">
    <citation type="submission" date="2019-02" db="EMBL/GenBank/DDBJ databases">
        <title>Jishengella sp. nov., isolated from a root of Zingiber montanum.</title>
        <authorList>
            <person name="Kuncharoen N."/>
            <person name="Kudo T."/>
            <person name="Masahiro Y."/>
            <person name="Ohkuma M."/>
            <person name="Tanasupawat S."/>
        </authorList>
    </citation>
    <scope>NUCLEOTIDE SEQUENCE [LARGE SCALE GENOMIC DNA]</scope>
    <source>
        <strain evidence="2 3">PLAI 1-1</strain>
    </source>
</reference>
<evidence type="ECO:0000259" key="1">
    <source>
        <dbReference type="Pfam" id="PF07811"/>
    </source>
</evidence>